<organism evidence="1 2">
    <name type="scientific">Holotrichia oblita</name>
    <name type="common">Chafer beetle</name>
    <dbReference type="NCBI Taxonomy" id="644536"/>
    <lineage>
        <taxon>Eukaryota</taxon>
        <taxon>Metazoa</taxon>
        <taxon>Ecdysozoa</taxon>
        <taxon>Arthropoda</taxon>
        <taxon>Hexapoda</taxon>
        <taxon>Insecta</taxon>
        <taxon>Pterygota</taxon>
        <taxon>Neoptera</taxon>
        <taxon>Endopterygota</taxon>
        <taxon>Coleoptera</taxon>
        <taxon>Polyphaga</taxon>
        <taxon>Scarabaeiformia</taxon>
        <taxon>Scarabaeidae</taxon>
        <taxon>Melolonthinae</taxon>
        <taxon>Holotrichia</taxon>
    </lineage>
</organism>
<dbReference type="EMBL" id="CM043020">
    <property type="protein sequence ID" value="KAI4460319.1"/>
    <property type="molecule type" value="Genomic_DNA"/>
</dbReference>
<sequence length="558" mass="63657">MLGTVWENVPAKTISNCFPSCGFLRGYWGFTDQDDIPLRQWILTQRVEEGDEDDPYHWAQNNNIYDFEGHNLNEYEKIDEELEVAEYPDDSEIVRSIMEQEQTEDFTILNESVLHHFRSECVRVKLFGSERSDKRKAVGCLAAEQVGDRFTASPTDAIFLQESKHFWVYSVYAYDKIWTELPTLAQNWKRVMLPTRCVFSKGASQKIVSLIPKQKRLLVESPIIYLKAKKNPVEIENMKIAHVKDAAAMCMFFSYFQSKVDDGYVWTELEMAEQLNEFRYEQINSLGNSFTTIVGYGSNGAKPHYEPTPSTNAVVKDDSTIVIDSGGQYYEGTTDVTRTIHLGTPKPEEINAYTRVLMGLIQFSSLTFPSDMAGSVADVMARAPLWDAGLDYFHGTSHGIGSFSSVHEPPIAIHYARSDESSITLEPGYFLSIEPGFYSESYFGVRLENIVEVVNKPWLKHMSGQNFLGFVDVALVPFEPKLINRTLLSSYHIRWLNDYNSKIREYVGKELKNQGEVEAFYWMMKRTEHIPGSGNHLTPCRIFLILGGVLVQILTNAR</sequence>
<keyword evidence="1" id="KW-0645">Protease</keyword>
<evidence type="ECO:0000313" key="2">
    <source>
        <dbReference type="Proteomes" id="UP001056778"/>
    </source>
</evidence>
<proteinExistence type="predicted"/>
<protein>
    <submittedName>
        <fullName evidence="1">Xaa-pro aminopeptidase 1</fullName>
    </submittedName>
</protein>
<keyword evidence="1" id="KW-0031">Aminopeptidase</keyword>
<accession>A0ACB9T0I8</accession>
<name>A0ACB9T0I8_HOLOL</name>
<comment type="caution">
    <text evidence="1">The sequence shown here is derived from an EMBL/GenBank/DDBJ whole genome shotgun (WGS) entry which is preliminary data.</text>
</comment>
<gene>
    <name evidence="1" type="ORF">MML48_6g00006376</name>
</gene>
<keyword evidence="1" id="KW-0378">Hydrolase</keyword>
<keyword evidence="2" id="KW-1185">Reference proteome</keyword>
<evidence type="ECO:0000313" key="1">
    <source>
        <dbReference type="EMBL" id="KAI4460319.1"/>
    </source>
</evidence>
<dbReference type="Proteomes" id="UP001056778">
    <property type="component" value="Chromosome 6"/>
</dbReference>
<reference evidence="1" key="1">
    <citation type="submission" date="2022-04" db="EMBL/GenBank/DDBJ databases">
        <title>Chromosome-scale genome assembly of Holotrichia oblita Faldermann.</title>
        <authorList>
            <person name="Rongchong L."/>
        </authorList>
    </citation>
    <scope>NUCLEOTIDE SEQUENCE</scope>
    <source>
        <strain evidence="1">81SQS9</strain>
    </source>
</reference>